<dbReference type="SUPFAM" id="SSF53474">
    <property type="entry name" value="alpha/beta-Hydrolases"/>
    <property type="match status" value="1"/>
</dbReference>
<dbReference type="InterPro" id="IPR050228">
    <property type="entry name" value="Carboxylesterase_BioH"/>
</dbReference>
<dbReference type="PANTHER" id="PTHR43194:SF2">
    <property type="entry name" value="PEROXISOMAL MEMBRANE PROTEIN LPX1"/>
    <property type="match status" value="1"/>
</dbReference>
<reference evidence="2 3" key="1">
    <citation type="submission" date="2020-04" db="EMBL/GenBank/DDBJ databases">
        <authorList>
            <person name="Liu S."/>
        </authorList>
    </citation>
    <scope>NUCLEOTIDE SEQUENCE [LARGE SCALE GENOMIC DNA]</scope>
    <source>
        <strain evidence="2 3">CGMCC 1.15091</strain>
    </source>
</reference>
<sequence length="255" mass="26271">MSAPLILLHGWACPSAYWQPLARELEQAHRTVLPVDLPGYGQVPDPSADAGADWTVEAVAARLSRELAGHGPAHWIGHSLGGSIAATVAARRPRAAVSVTLVGMVPARPSAATEARLPRLFGGPGPAGPGAADEIIAAWFRGGPEPAGADRDMFLAPFRLPAAVVRRSMLAALAGAAPGVPDLISAPALVLTGGRDATRSPGTIAGFMSRHPAWQHVQIPGAGHMVHWEQPAACAGAILRHIRQAEQQTAPGGPA</sequence>
<dbReference type="Proteomes" id="UP000523795">
    <property type="component" value="Unassembled WGS sequence"/>
</dbReference>
<dbReference type="Pfam" id="PF12697">
    <property type="entry name" value="Abhydrolase_6"/>
    <property type="match status" value="1"/>
</dbReference>
<dbReference type="PANTHER" id="PTHR43194">
    <property type="entry name" value="HYDROLASE ALPHA/BETA FOLD FAMILY"/>
    <property type="match status" value="1"/>
</dbReference>
<dbReference type="Gene3D" id="3.40.50.1820">
    <property type="entry name" value="alpha/beta hydrolase"/>
    <property type="match status" value="1"/>
</dbReference>
<name>A0ABX1JP66_9MICC</name>
<keyword evidence="3" id="KW-1185">Reference proteome</keyword>
<dbReference type="InterPro" id="IPR029058">
    <property type="entry name" value="AB_hydrolase_fold"/>
</dbReference>
<dbReference type="EMBL" id="JAAZSR010000046">
    <property type="protein sequence ID" value="NKX49895.1"/>
    <property type="molecule type" value="Genomic_DNA"/>
</dbReference>
<dbReference type="GO" id="GO:0016787">
    <property type="term" value="F:hydrolase activity"/>
    <property type="evidence" value="ECO:0007669"/>
    <property type="project" value="UniProtKB-KW"/>
</dbReference>
<organism evidence="2 3">
    <name type="scientific">Arthrobacter deserti</name>
    <dbReference type="NCBI Taxonomy" id="1742687"/>
    <lineage>
        <taxon>Bacteria</taxon>
        <taxon>Bacillati</taxon>
        <taxon>Actinomycetota</taxon>
        <taxon>Actinomycetes</taxon>
        <taxon>Micrococcales</taxon>
        <taxon>Micrococcaceae</taxon>
        <taxon>Arthrobacter</taxon>
    </lineage>
</organism>
<proteinExistence type="predicted"/>
<comment type="caution">
    <text evidence="2">The sequence shown here is derived from an EMBL/GenBank/DDBJ whole genome shotgun (WGS) entry which is preliminary data.</text>
</comment>
<gene>
    <name evidence="2" type="ORF">HER39_04760</name>
</gene>
<evidence type="ECO:0000313" key="3">
    <source>
        <dbReference type="Proteomes" id="UP000523795"/>
    </source>
</evidence>
<keyword evidence="2" id="KW-0378">Hydrolase</keyword>
<feature type="domain" description="AB hydrolase-1" evidence="1">
    <location>
        <begin position="5"/>
        <end position="236"/>
    </location>
</feature>
<protein>
    <submittedName>
        <fullName evidence="2">Alpha/beta hydrolase</fullName>
    </submittedName>
</protein>
<evidence type="ECO:0000259" key="1">
    <source>
        <dbReference type="Pfam" id="PF12697"/>
    </source>
</evidence>
<accession>A0ABX1JP66</accession>
<dbReference type="InterPro" id="IPR000073">
    <property type="entry name" value="AB_hydrolase_1"/>
</dbReference>
<evidence type="ECO:0000313" key="2">
    <source>
        <dbReference type="EMBL" id="NKX49895.1"/>
    </source>
</evidence>